<protein>
    <recommendedName>
        <fullName evidence="4">DNA-directed RNA polymerase subunit P</fullName>
    </recommendedName>
</protein>
<dbReference type="PANTHER" id="PTHR37826:SF3">
    <property type="entry name" value="J DOMAIN-CONTAINING PROTEIN"/>
    <property type="match status" value="1"/>
</dbReference>
<feature type="transmembrane region" description="Helical" evidence="1">
    <location>
        <begin position="337"/>
        <end position="359"/>
    </location>
</feature>
<keyword evidence="1" id="KW-0812">Transmembrane</keyword>
<keyword evidence="1" id="KW-0472">Membrane</keyword>
<dbReference type="Gene3D" id="2.20.28.30">
    <property type="entry name" value="RNA polymerase ii, chain L"/>
    <property type="match status" value="2"/>
</dbReference>
<accession>A0ABV1BTX7</accession>
<keyword evidence="1" id="KW-1133">Transmembrane helix</keyword>
<dbReference type="PANTHER" id="PTHR37826">
    <property type="entry name" value="FLOTILLIN BAND_7_5 DOMAIN PROTEIN"/>
    <property type="match status" value="1"/>
</dbReference>
<comment type="caution">
    <text evidence="2">The sequence shown here is derived from an EMBL/GenBank/DDBJ whole genome shotgun (WGS) entry which is preliminary data.</text>
</comment>
<reference evidence="2 3" key="1">
    <citation type="submission" date="2024-03" db="EMBL/GenBank/DDBJ databases">
        <title>Human intestinal bacterial collection.</title>
        <authorList>
            <person name="Pauvert C."/>
            <person name="Hitch T.C.A."/>
            <person name="Clavel T."/>
        </authorList>
    </citation>
    <scope>NUCLEOTIDE SEQUENCE [LARGE SCALE GENOMIC DNA]</scope>
    <source>
        <strain evidence="2 3">CLA-AA-H255</strain>
    </source>
</reference>
<dbReference type="RefSeq" id="WP_349153361.1">
    <property type="nucleotide sequence ID" value="NZ_JBBMEQ010000011.1"/>
</dbReference>
<sequence>MPIIYKCPNCGAAMEFSSELQKLECKRCGTSIDVKTYEDEYASLMEEVSGSTSDNSDYGFNNSEQDNDTDNNMKIYHCQSCGAELVADEYTSATFCSYCGNPTLVEDRLKGSFRPKSIIPFKINKDQAVDIYKKWLKKGMLTPKELSRKSTIEKISGVYVPFWLYDYSARTMMSANANKVRTTRRGDTEYTYTDHFDVYRDVSAEFKRIPADASEKMPDEQMDMLEPYNYSEITDFAMPYLSGYLSEKYNYTADEIQSRAKKRADSYITQIARDSITGYSSVIVRNNSISMNGRGSEYALLPVWMLNFRYNNKEFHFYLNGQTGKIVADRPISAGKAVTYGIGIFVLTLIITMIGGLLFI</sequence>
<keyword evidence="3" id="KW-1185">Reference proteome</keyword>
<evidence type="ECO:0000313" key="2">
    <source>
        <dbReference type="EMBL" id="MEQ2379200.1"/>
    </source>
</evidence>
<name>A0ABV1BTX7_9FIRM</name>
<proteinExistence type="predicted"/>
<dbReference type="Proteomes" id="UP001442364">
    <property type="component" value="Unassembled WGS sequence"/>
</dbReference>
<organism evidence="2 3">
    <name type="scientific">[Lactobacillus] rogosae</name>
    <dbReference type="NCBI Taxonomy" id="706562"/>
    <lineage>
        <taxon>Bacteria</taxon>
        <taxon>Bacillati</taxon>
        <taxon>Bacillota</taxon>
        <taxon>Clostridia</taxon>
        <taxon>Lachnospirales</taxon>
        <taxon>Lachnospiraceae</taxon>
        <taxon>Lachnospira</taxon>
    </lineage>
</organism>
<evidence type="ECO:0000313" key="3">
    <source>
        <dbReference type="Proteomes" id="UP001442364"/>
    </source>
</evidence>
<gene>
    <name evidence="2" type="ORF">WMO14_04820</name>
</gene>
<evidence type="ECO:0000256" key="1">
    <source>
        <dbReference type="SAM" id="Phobius"/>
    </source>
</evidence>
<evidence type="ECO:0008006" key="4">
    <source>
        <dbReference type="Google" id="ProtNLM"/>
    </source>
</evidence>
<dbReference type="EMBL" id="JBBMER010000003">
    <property type="protein sequence ID" value="MEQ2379200.1"/>
    <property type="molecule type" value="Genomic_DNA"/>
</dbReference>